<reference evidence="2 3" key="1">
    <citation type="submission" date="2016-04" db="EMBL/GenBank/DDBJ databases">
        <authorList>
            <consortium name="Pathogen Informatics"/>
        </authorList>
    </citation>
    <scope>NUCLEOTIDE SEQUENCE [LARGE SCALE GENOMIC DNA]</scope>
    <source>
        <strain evidence="2 3">H050680373</strain>
    </source>
</reference>
<protein>
    <recommendedName>
        <fullName evidence="1">Alpha/beta hydrolase domain-containing protein</fullName>
    </recommendedName>
</protein>
<name>A0A157SWI5_9BORD</name>
<sequence length="59" mass="6484">MLAAGDQRLSLEERYGDHDGYVRAVEDGAQALMRDRLLLREDAEAAIEAARASTVLRAP</sequence>
<dbReference type="STRING" id="288768.SAMEA3906486_05525"/>
<dbReference type="OrthoDB" id="222879at2"/>
<proteinExistence type="predicted"/>
<feature type="domain" description="Alpha/beta hydrolase" evidence="1">
    <location>
        <begin position="9"/>
        <end position="47"/>
    </location>
</feature>
<keyword evidence="3" id="KW-1185">Reference proteome</keyword>
<dbReference type="RefSeq" id="WP_066134588.1">
    <property type="nucleotide sequence ID" value="NZ_FKIF01000010.1"/>
</dbReference>
<gene>
    <name evidence="2" type="ORF">SAMEA3906486_05525</name>
</gene>
<dbReference type="Pfam" id="PF20091">
    <property type="entry name" value="Abhydrolase_10"/>
    <property type="match status" value="1"/>
</dbReference>
<organism evidence="2 3">
    <name type="scientific">Bordetella ansorpii</name>
    <dbReference type="NCBI Taxonomy" id="288768"/>
    <lineage>
        <taxon>Bacteria</taxon>
        <taxon>Pseudomonadati</taxon>
        <taxon>Pseudomonadota</taxon>
        <taxon>Betaproteobacteria</taxon>
        <taxon>Burkholderiales</taxon>
        <taxon>Alcaligenaceae</taxon>
        <taxon>Bordetella</taxon>
    </lineage>
</organism>
<dbReference type="InterPro" id="IPR045394">
    <property type="entry name" value="Abhydrolase_dom"/>
</dbReference>
<dbReference type="Proteomes" id="UP000076848">
    <property type="component" value="Unassembled WGS sequence"/>
</dbReference>
<dbReference type="EMBL" id="FKIF01000010">
    <property type="protein sequence ID" value="SAI74807.1"/>
    <property type="molecule type" value="Genomic_DNA"/>
</dbReference>
<evidence type="ECO:0000313" key="3">
    <source>
        <dbReference type="Proteomes" id="UP000076848"/>
    </source>
</evidence>
<evidence type="ECO:0000259" key="1">
    <source>
        <dbReference type="Pfam" id="PF20091"/>
    </source>
</evidence>
<dbReference type="AlphaFoldDB" id="A0A157SWI5"/>
<evidence type="ECO:0000313" key="2">
    <source>
        <dbReference type="EMBL" id="SAI74807.1"/>
    </source>
</evidence>
<accession>A0A157SWI5</accession>